<keyword evidence="2" id="KW-1185">Reference proteome</keyword>
<dbReference type="EMBL" id="CP049989">
    <property type="protein sequence ID" value="QIM52834.1"/>
    <property type="molecule type" value="Genomic_DNA"/>
</dbReference>
<dbReference type="KEGG" id="hcz:G9Q37_12095"/>
<organism evidence="1 2">
    <name type="scientific">Hydrogenophaga crocea</name>
    <dbReference type="NCBI Taxonomy" id="2716225"/>
    <lineage>
        <taxon>Bacteria</taxon>
        <taxon>Pseudomonadati</taxon>
        <taxon>Pseudomonadota</taxon>
        <taxon>Betaproteobacteria</taxon>
        <taxon>Burkholderiales</taxon>
        <taxon>Comamonadaceae</taxon>
        <taxon>Hydrogenophaga</taxon>
    </lineage>
</organism>
<dbReference type="Proteomes" id="UP000503162">
    <property type="component" value="Chromosome"/>
</dbReference>
<protein>
    <submittedName>
        <fullName evidence="1">Uncharacterized protein</fullName>
    </submittedName>
</protein>
<name>A0A6G8II09_9BURK</name>
<accession>A0A6G8II09</accession>
<evidence type="ECO:0000313" key="2">
    <source>
        <dbReference type="Proteomes" id="UP000503162"/>
    </source>
</evidence>
<sequence>MNIFPERCIVTLSDTPDEPGKVAGVLGLDVTGVTAECTLVARTYSDTPRAMVLPSHPVCVEPISALVVRLLALSKGEAHQAVPRGFARYASLSIYRGPNIDESRLVEHLVVRSSPVSTGLVSLQVEFADELEERTTRILATSCRSSWALLERAVACLWWSGGQAPVLRPLSEVPVRNDTGVSHVRELDIPVYARKRLLRHLGGFRGPSPDAFFADDWLKFLGRLSSEQASRAAGD</sequence>
<reference evidence="1 2" key="1">
    <citation type="submission" date="2020-03" db="EMBL/GenBank/DDBJ databases">
        <title>Hydrogenophaga sp. nov. isolated from cyanobacterial mat.</title>
        <authorList>
            <person name="Thorat V."/>
            <person name="Kirdat K."/>
            <person name="Tiwarekar B."/>
            <person name="Costa E.D."/>
            <person name="Yadav A."/>
        </authorList>
    </citation>
    <scope>NUCLEOTIDE SEQUENCE [LARGE SCALE GENOMIC DNA]</scope>
    <source>
        <strain evidence="1 2">BA0156</strain>
    </source>
</reference>
<proteinExistence type="predicted"/>
<dbReference type="RefSeq" id="WP_166227436.1">
    <property type="nucleotide sequence ID" value="NZ_CP049989.1"/>
</dbReference>
<evidence type="ECO:0000313" key="1">
    <source>
        <dbReference type="EMBL" id="QIM52834.1"/>
    </source>
</evidence>
<dbReference type="AlphaFoldDB" id="A0A6G8II09"/>
<gene>
    <name evidence="1" type="ORF">G9Q37_12095</name>
</gene>